<name>A0A1V6Y7F4_PENNA</name>
<dbReference type="EMBL" id="MOOB01000033">
    <property type="protein sequence ID" value="OQE83268.1"/>
    <property type="molecule type" value="Genomic_DNA"/>
</dbReference>
<keyword evidence="3" id="KW-1185">Reference proteome</keyword>
<dbReference type="AlphaFoldDB" id="A0A1V6Y7F4"/>
<comment type="caution">
    <text evidence="2">The sequence shown here is derived from an EMBL/GenBank/DDBJ whole genome shotgun (WGS) entry which is preliminary data.</text>
</comment>
<reference evidence="3" key="1">
    <citation type="journal article" date="2017" name="Nat. Microbiol.">
        <title>Global analysis of biosynthetic gene clusters reveals vast potential of secondary metabolite production in Penicillium species.</title>
        <authorList>
            <person name="Nielsen J.C."/>
            <person name="Grijseels S."/>
            <person name="Prigent S."/>
            <person name="Ji B."/>
            <person name="Dainat J."/>
            <person name="Nielsen K.F."/>
            <person name="Frisvad J.C."/>
            <person name="Workman M."/>
            <person name="Nielsen J."/>
        </authorList>
    </citation>
    <scope>NUCLEOTIDE SEQUENCE [LARGE SCALE GENOMIC DNA]</scope>
    <source>
        <strain evidence="3">IBT 13039</strain>
    </source>
</reference>
<organism evidence="2 3">
    <name type="scientific">Penicillium nalgiovense</name>
    <dbReference type="NCBI Taxonomy" id="60175"/>
    <lineage>
        <taxon>Eukaryota</taxon>
        <taxon>Fungi</taxon>
        <taxon>Dikarya</taxon>
        <taxon>Ascomycota</taxon>
        <taxon>Pezizomycotina</taxon>
        <taxon>Eurotiomycetes</taxon>
        <taxon>Eurotiomycetidae</taxon>
        <taxon>Eurotiales</taxon>
        <taxon>Aspergillaceae</taxon>
        <taxon>Penicillium</taxon>
    </lineage>
</organism>
<sequence length="271" mass="29027">MWTTAGKFVILLFLPVTQILAGSAGPGYMVMCMDENSHSKVSPDKFSCGAGNVPAYYDGPISKGNGTFALHFQSHPEDGDYNFEIDIRCPLVQPHSVTETLTATTTTTTASIAKSTITSTTTFTTISTATSTTGTTTTLEVTVIPSPVTITKKDPYTITSTSTLEVIAIPSPATITKEVHPSCTTTLISTLTDCTQSPTTPSPSPSPSPDPDNFCATGRAYCFNEREKFTTRPDCDTDYKLEGCNCRGVWSGEIRRPRCNDVGRIKCAGCK</sequence>
<accession>A0A1V6Y7F4</accession>
<protein>
    <submittedName>
        <fullName evidence="2">Uncharacterized protein</fullName>
    </submittedName>
</protein>
<evidence type="ECO:0000313" key="2">
    <source>
        <dbReference type="EMBL" id="OQE83268.1"/>
    </source>
</evidence>
<proteinExistence type="predicted"/>
<evidence type="ECO:0000313" key="3">
    <source>
        <dbReference type="Proteomes" id="UP000191691"/>
    </source>
</evidence>
<dbReference type="Proteomes" id="UP000191691">
    <property type="component" value="Unassembled WGS sequence"/>
</dbReference>
<feature type="signal peptide" evidence="1">
    <location>
        <begin position="1"/>
        <end position="21"/>
    </location>
</feature>
<keyword evidence="1" id="KW-0732">Signal</keyword>
<feature type="chain" id="PRO_5013093833" evidence="1">
    <location>
        <begin position="22"/>
        <end position="271"/>
    </location>
</feature>
<evidence type="ECO:0000256" key="1">
    <source>
        <dbReference type="SAM" id="SignalP"/>
    </source>
</evidence>
<gene>
    <name evidence="2" type="ORF">PENNAL_c0033G09735</name>
</gene>